<dbReference type="Proteomes" id="UP000612680">
    <property type="component" value="Chromosome"/>
</dbReference>
<evidence type="ECO:0000256" key="1">
    <source>
        <dbReference type="SAM" id="SignalP"/>
    </source>
</evidence>
<dbReference type="Pfam" id="PF13585">
    <property type="entry name" value="CHU_C"/>
    <property type="match status" value="1"/>
</dbReference>
<protein>
    <submittedName>
        <fullName evidence="2">Gliding motility-associated C-terminal domain-containing protein</fullName>
    </submittedName>
</protein>
<keyword evidence="1" id="KW-0732">Signal</keyword>
<dbReference type="SUPFAM" id="SSF49265">
    <property type="entry name" value="Fibronectin type III"/>
    <property type="match status" value="1"/>
</dbReference>
<name>A0ABX7I960_9BACT</name>
<organism evidence="2 3">
    <name type="scientific">Dyadobacter sandarakinus</name>
    <dbReference type="NCBI Taxonomy" id="2747268"/>
    <lineage>
        <taxon>Bacteria</taxon>
        <taxon>Pseudomonadati</taxon>
        <taxon>Bacteroidota</taxon>
        <taxon>Cytophagia</taxon>
        <taxon>Cytophagales</taxon>
        <taxon>Spirosomataceae</taxon>
        <taxon>Dyadobacter</taxon>
    </lineage>
</organism>
<evidence type="ECO:0000313" key="3">
    <source>
        <dbReference type="Proteomes" id="UP000612680"/>
    </source>
</evidence>
<accession>A0ABX7I960</accession>
<reference evidence="2 3" key="1">
    <citation type="submission" date="2020-06" db="EMBL/GenBank/DDBJ databases">
        <title>Dyadobacter sandarakinus sp. nov., isolated from the soil of the Arctic Yellow River Station.</title>
        <authorList>
            <person name="Zhang Y."/>
            <person name="Peng F."/>
        </authorList>
    </citation>
    <scope>NUCLEOTIDE SEQUENCE [LARGE SCALE GENOMIC DNA]</scope>
    <source>
        <strain evidence="2 3">Q3-56</strain>
    </source>
</reference>
<feature type="chain" id="PRO_5046798259" evidence="1">
    <location>
        <begin position="25"/>
        <end position="646"/>
    </location>
</feature>
<dbReference type="EMBL" id="CP056775">
    <property type="protein sequence ID" value="QRR02644.1"/>
    <property type="molecule type" value="Genomic_DNA"/>
</dbReference>
<dbReference type="NCBIfam" id="TIGR04131">
    <property type="entry name" value="Bac_Flav_CTERM"/>
    <property type="match status" value="1"/>
</dbReference>
<dbReference type="InterPro" id="IPR026341">
    <property type="entry name" value="T9SS_type_B"/>
</dbReference>
<dbReference type="RefSeq" id="WP_204657802.1">
    <property type="nucleotide sequence ID" value="NZ_CP056775.1"/>
</dbReference>
<evidence type="ECO:0000313" key="2">
    <source>
        <dbReference type="EMBL" id="QRR02644.1"/>
    </source>
</evidence>
<sequence>MNVRLLVTALILNVVLLFRPDVSAQFCQSTGGFTITPAQGCAPLTVQVSNQVHKAESLTYAFEFDRTQTTAPTTGITQDSAYTYSKPGTYTILQYGSAGGTGFSQCADVVVFETRAPRAELTTCPSGRAMLTIARDSISRAYNFIDVDWGDGQRQSISVSATTDLGLTHNYTPGSTPVVVVSGRYANGQCRQSVSSISLQGSAGQSLSAIRIRSVEMSAAGEAKVLYDGIEGVPTEVLIDRGDGQFVSTGKTGQAGGSQAASISGLDAAKSYRFKLSSRNICDNLVESAVVSSLTVKEVPTALDEIITVAWEHLANTNAIVEYQVKRNGTIVYSTPDQLTFQDTDVQCGNTYQYEIVAVVENDVRSYSASLTLEPKTSAPEIITNASVSVEDNGNVATLVELSGEGLTSSYNLIVERALAGSSDFQQVSPPANTTLQFKDSNVNTDAQSYCYRFSYENACKLKSPATSQPVCTILLSGGAQNVFWNADSPFTGGLASYDLVAKRQDGSIQDQIPMQLGTSYQLDLNAPTIFSFQVKAQSLNPGLQSFSNVLRFRKDAIVQVPDAFTPNGDAYNERFEIKGYFIDDYHLSVYSRWGEVVFQSNNMADSWDGNIKTGKAPGGYYLYKLELTDSNGQKVMKEGSFLLIR</sequence>
<dbReference type="SUPFAM" id="SSF49299">
    <property type="entry name" value="PKD domain"/>
    <property type="match status" value="1"/>
</dbReference>
<keyword evidence="3" id="KW-1185">Reference proteome</keyword>
<dbReference type="InterPro" id="IPR035986">
    <property type="entry name" value="PKD_dom_sf"/>
</dbReference>
<dbReference type="InterPro" id="IPR013783">
    <property type="entry name" value="Ig-like_fold"/>
</dbReference>
<dbReference type="InterPro" id="IPR036116">
    <property type="entry name" value="FN3_sf"/>
</dbReference>
<feature type="signal peptide" evidence="1">
    <location>
        <begin position="1"/>
        <end position="24"/>
    </location>
</feature>
<dbReference type="Gene3D" id="2.60.40.10">
    <property type="entry name" value="Immunoglobulins"/>
    <property type="match status" value="2"/>
</dbReference>
<gene>
    <name evidence="2" type="ORF">HWI92_17855</name>
</gene>
<proteinExistence type="predicted"/>